<dbReference type="Proteomes" id="UP000321118">
    <property type="component" value="Unassembled WGS sequence"/>
</dbReference>
<dbReference type="PANTHER" id="PTHR35174:SF3">
    <property type="entry name" value="BLL7171 PROTEIN"/>
    <property type="match status" value="1"/>
</dbReference>
<gene>
    <name evidence="3" type="ORF">CXY01_39830</name>
</gene>
<dbReference type="InterPro" id="IPR011008">
    <property type="entry name" value="Dimeric_a/b-barrel"/>
</dbReference>
<dbReference type="SUPFAM" id="SSF54909">
    <property type="entry name" value="Dimeric alpha+beta barrel"/>
    <property type="match status" value="1"/>
</dbReference>
<dbReference type="EMBL" id="BJUB01000017">
    <property type="protein sequence ID" value="GEK23463.1"/>
    <property type="molecule type" value="Genomic_DNA"/>
</dbReference>
<dbReference type="InterPro" id="IPR005545">
    <property type="entry name" value="YCII"/>
</dbReference>
<protein>
    <recommendedName>
        <fullName evidence="2">YCII-related domain-containing protein</fullName>
    </recommendedName>
</protein>
<sequence length="116" mass="12821">MSLQTFVVLMYAAEGDWEAADEATKAEYYRQHGDYDDQAADYGVTFLASEALQSVTTAVTLRRSGDDAEITEGPFAETAEQLGGFYLVTAPSREAVLKHAMLLPEYTIEVREIAEM</sequence>
<evidence type="ECO:0000259" key="2">
    <source>
        <dbReference type="Pfam" id="PF03795"/>
    </source>
</evidence>
<reference evidence="3 4" key="1">
    <citation type="submission" date="2019-07" db="EMBL/GenBank/DDBJ databases">
        <title>Whole genome shotgun sequence of Cellulomonas xylanilytica NBRC 101102.</title>
        <authorList>
            <person name="Hosoyama A."/>
            <person name="Uohara A."/>
            <person name="Ohji S."/>
            <person name="Ichikawa N."/>
        </authorList>
    </citation>
    <scope>NUCLEOTIDE SEQUENCE [LARGE SCALE GENOMIC DNA]</scope>
    <source>
        <strain evidence="3 4">NBRC 101102</strain>
    </source>
</reference>
<proteinExistence type="inferred from homology"/>
<dbReference type="RefSeq" id="WP_222594605.1">
    <property type="nucleotide sequence ID" value="NZ_BJUB01000017.1"/>
</dbReference>
<evidence type="ECO:0000256" key="1">
    <source>
        <dbReference type="ARBA" id="ARBA00007689"/>
    </source>
</evidence>
<evidence type="ECO:0000313" key="4">
    <source>
        <dbReference type="Proteomes" id="UP000321118"/>
    </source>
</evidence>
<evidence type="ECO:0000313" key="3">
    <source>
        <dbReference type="EMBL" id="GEK23463.1"/>
    </source>
</evidence>
<comment type="similarity">
    <text evidence="1">Belongs to the YciI family.</text>
</comment>
<feature type="domain" description="YCII-related" evidence="2">
    <location>
        <begin position="6"/>
        <end position="115"/>
    </location>
</feature>
<name>A0A510V9B3_9CELL</name>
<dbReference type="AlphaFoldDB" id="A0A510V9B3"/>
<comment type="caution">
    <text evidence="3">The sequence shown here is derived from an EMBL/GenBank/DDBJ whole genome shotgun (WGS) entry which is preliminary data.</text>
</comment>
<dbReference type="PANTHER" id="PTHR35174">
    <property type="entry name" value="BLL7171 PROTEIN-RELATED"/>
    <property type="match status" value="1"/>
</dbReference>
<dbReference type="Gene3D" id="3.30.70.1060">
    <property type="entry name" value="Dimeric alpha+beta barrel"/>
    <property type="match status" value="1"/>
</dbReference>
<keyword evidence="4" id="KW-1185">Reference proteome</keyword>
<organism evidence="3 4">
    <name type="scientific">Cellulomonas xylanilytica</name>
    <dbReference type="NCBI Taxonomy" id="233583"/>
    <lineage>
        <taxon>Bacteria</taxon>
        <taxon>Bacillati</taxon>
        <taxon>Actinomycetota</taxon>
        <taxon>Actinomycetes</taxon>
        <taxon>Micrococcales</taxon>
        <taxon>Cellulomonadaceae</taxon>
        <taxon>Cellulomonas</taxon>
    </lineage>
</organism>
<accession>A0A510V9B3</accession>
<dbReference type="Pfam" id="PF03795">
    <property type="entry name" value="YCII"/>
    <property type="match status" value="1"/>
</dbReference>